<sequence>MCVCLYVIPLSFLTAPESDFCGIQSPISPKTQTLPWPVGGHLLFLVHFNFFRTEGKLCSSLFLLCLHKMCSQDESSVMLFWLWQTAWIFAHLNGFCAFYQTSSEKQ</sequence>
<keyword evidence="3" id="KW-1185">Reference proteome</keyword>
<name>A0ABV1A4Y9_9TELE</name>
<comment type="caution">
    <text evidence="2">The sequence shown here is derived from an EMBL/GenBank/DDBJ whole genome shotgun (WGS) entry which is preliminary data.</text>
</comment>
<feature type="signal peptide" evidence="1">
    <location>
        <begin position="1"/>
        <end position="18"/>
    </location>
</feature>
<protein>
    <submittedName>
        <fullName evidence="2">Uncharacterized protein</fullName>
    </submittedName>
</protein>
<evidence type="ECO:0000313" key="2">
    <source>
        <dbReference type="EMBL" id="MEQ2313142.1"/>
    </source>
</evidence>
<gene>
    <name evidence="2" type="ORF">AMECASPLE_038550</name>
</gene>
<accession>A0ABV1A4Y9</accession>
<keyword evidence="1" id="KW-0732">Signal</keyword>
<evidence type="ECO:0000313" key="3">
    <source>
        <dbReference type="Proteomes" id="UP001469553"/>
    </source>
</evidence>
<feature type="chain" id="PRO_5045924239" evidence="1">
    <location>
        <begin position="19"/>
        <end position="106"/>
    </location>
</feature>
<proteinExistence type="predicted"/>
<dbReference type="Proteomes" id="UP001469553">
    <property type="component" value="Unassembled WGS sequence"/>
</dbReference>
<evidence type="ECO:0000256" key="1">
    <source>
        <dbReference type="SAM" id="SignalP"/>
    </source>
</evidence>
<organism evidence="2 3">
    <name type="scientific">Ameca splendens</name>
    <dbReference type="NCBI Taxonomy" id="208324"/>
    <lineage>
        <taxon>Eukaryota</taxon>
        <taxon>Metazoa</taxon>
        <taxon>Chordata</taxon>
        <taxon>Craniata</taxon>
        <taxon>Vertebrata</taxon>
        <taxon>Euteleostomi</taxon>
        <taxon>Actinopterygii</taxon>
        <taxon>Neopterygii</taxon>
        <taxon>Teleostei</taxon>
        <taxon>Neoteleostei</taxon>
        <taxon>Acanthomorphata</taxon>
        <taxon>Ovalentaria</taxon>
        <taxon>Atherinomorphae</taxon>
        <taxon>Cyprinodontiformes</taxon>
        <taxon>Goodeidae</taxon>
        <taxon>Ameca</taxon>
    </lineage>
</organism>
<reference evidence="2 3" key="1">
    <citation type="submission" date="2021-06" db="EMBL/GenBank/DDBJ databases">
        <authorList>
            <person name="Palmer J.M."/>
        </authorList>
    </citation>
    <scope>NUCLEOTIDE SEQUENCE [LARGE SCALE GENOMIC DNA]</scope>
    <source>
        <strain evidence="2 3">AS_MEX2019</strain>
        <tissue evidence="2">Muscle</tissue>
    </source>
</reference>
<dbReference type="EMBL" id="JAHRIP010082428">
    <property type="protein sequence ID" value="MEQ2313142.1"/>
    <property type="molecule type" value="Genomic_DNA"/>
</dbReference>